<gene>
    <name evidence="1" type="ORF">A6770_04475</name>
</gene>
<dbReference type="AlphaFoldDB" id="A0A367QCJ0"/>
<proteinExistence type="predicted"/>
<evidence type="ECO:0000313" key="2">
    <source>
        <dbReference type="Proteomes" id="UP000252107"/>
    </source>
</evidence>
<dbReference type="NCBIfam" id="NF038167">
    <property type="entry name" value="cyan_ocin_like"/>
    <property type="match status" value="1"/>
</dbReference>
<reference evidence="1" key="1">
    <citation type="submission" date="2016-04" db="EMBL/GenBank/DDBJ databases">
        <authorList>
            <person name="Tabuchi Yagui T.R."/>
        </authorList>
    </citation>
    <scope>NUCLEOTIDE SEQUENCE [LARGE SCALE GENOMIC DNA]</scope>
    <source>
        <strain evidence="1">NIES-26</strain>
    </source>
</reference>
<comment type="caution">
    <text evidence="1">The sequence shown here is derived from an EMBL/GenBank/DDBJ whole genome shotgun (WGS) entry which is preliminary data.</text>
</comment>
<organism evidence="1 2">
    <name type="scientific">Nostoc minutum NIES-26</name>
    <dbReference type="NCBI Taxonomy" id="1844469"/>
    <lineage>
        <taxon>Bacteria</taxon>
        <taxon>Bacillati</taxon>
        <taxon>Cyanobacteriota</taxon>
        <taxon>Cyanophyceae</taxon>
        <taxon>Nostocales</taxon>
        <taxon>Nostocaceae</taxon>
        <taxon>Nostoc</taxon>
    </lineage>
</organism>
<dbReference type="Proteomes" id="UP000252107">
    <property type="component" value="Unassembled WGS sequence"/>
</dbReference>
<sequence length="87" mass="9875">MLHELFTNLSVEQQEVVSGGTWSYTPEKNEDTKLQDNINTSFLDADNFFDLYADVRSNENGGTVKQNIEAARDITKSTANKYVHLFV</sequence>
<name>A0A367QCJ0_9NOSO</name>
<dbReference type="InterPro" id="IPR049891">
    <property type="entry name" value="CTB"/>
</dbReference>
<dbReference type="EMBL" id="LXQD01000328">
    <property type="protein sequence ID" value="RCJ21896.1"/>
    <property type="molecule type" value="Genomic_DNA"/>
</dbReference>
<keyword evidence="2" id="KW-1185">Reference proteome</keyword>
<accession>A0A367QCJ0</accession>
<evidence type="ECO:0000313" key="1">
    <source>
        <dbReference type="EMBL" id="RCJ21896.1"/>
    </source>
</evidence>
<protein>
    <submittedName>
        <fullName evidence="1">Uncharacterized protein</fullName>
    </submittedName>
</protein>